<evidence type="ECO:0000313" key="2">
    <source>
        <dbReference type="EMBL" id="MBF9135166.1"/>
    </source>
</evidence>
<dbReference type="Gene3D" id="1.25.40.10">
    <property type="entry name" value="Tetratricopeptide repeat domain"/>
    <property type="match status" value="1"/>
</dbReference>
<proteinExistence type="predicted"/>
<dbReference type="Pfam" id="PF13424">
    <property type="entry name" value="TPR_12"/>
    <property type="match status" value="1"/>
</dbReference>
<comment type="caution">
    <text evidence="2">The sequence shown here is derived from an EMBL/GenBank/DDBJ whole genome shotgun (WGS) entry which is preliminary data.</text>
</comment>
<dbReference type="InterPro" id="IPR011990">
    <property type="entry name" value="TPR-like_helical_dom_sf"/>
</dbReference>
<keyword evidence="3" id="KW-1185">Reference proteome</keyword>
<name>A0ABS0HA88_9ACTN</name>
<gene>
    <name evidence="2" type="ORF">I0C86_40520</name>
</gene>
<dbReference type="Proteomes" id="UP000638560">
    <property type="component" value="Unassembled WGS sequence"/>
</dbReference>
<protein>
    <submittedName>
        <fullName evidence="2">Tetratricopeptide repeat protein</fullName>
    </submittedName>
</protein>
<accession>A0ABS0HA88</accession>
<dbReference type="RefSeq" id="WP_196206627.1">
    <property type="nucleotide sequence ID" value="NZ_JADPUN010000422.1"/>
</dbReference>
<evidence type="ECO:0000313" key="3">
    <source>
        <dbReference type="Proteomes" id="UP000638560"/>
    </source>
</evidence>
<sequence length="126" mass="13383">MPNNTDDLGMIEAALRHAESTSDMINVVNMSTTLGNALVRAGRTGDARPHYQRSAELAQQYGLIGAESVAREQLGICLARLGDFAGADAQFAAAITVAGQLDSPKTRESRLAQLAKNRSHAQEMAS</sequence>
<evidence type="ECO:0000256" key="1">
    <source>
        <dbReference type="SAM" id="MobiDB-lite"/>
    </source>
</evidence>
<dbReference type="SUPFAM" id="SSF48452">
    <property type="entry name" value="TPR-like"/>
    <property type="match status" value="1"/>
</dbReference>
<organism evidence="2 3">
    <name type="scientific">Plantactinospora alkalitolerans</name>
    <dbReference type="NCBI Taxonomy" id="2789879"/>
    <lineage>
        <taxon>Bacteria</taxon>
        <taxon>Bacillati</taxon>
        <taxon>Actinomycetota</taxon>
        <taxon>Actinomycetes</taxon>
        <taxon>Micromonosporales</taxon>
        <taxon>Micromonosporaceae</taxon>
        <taxon>Plantactinospora</taxon>
    </lineage>
</organism>
<feature type="region of interest" description="Disordered" evidence="1">
    <location>
        <begin position="106"/>
        <end position="126"/>
    </location>
</feature>
<reference evidence="2 3" key="1">
    <citation type="submission" date="2020-11" db="EMBL/GenBank/DDBJ databases">
        <title>A novel isolate from a Black sea contaminated sediment with potential to produce alkanes: Plantactinospora alkalitolerans sp. nov.</title>
        <authorList>
            <person name="Carro L."/>
            <person name="Veyisoglu A."/>
            <person name="Guven K."/>
            <person name="Schumann P."/>
            <person name="Klenk H.-P."/>
            <person name="Sahin N."/>
        </authorList>
    </citation>
    <scope>NUCLEOTIDE SEQUENCE [LARGE SCALE GENOMIC DNA]</scope>
    <source>
        <strain evidence="2 3">S1510</strain>
    </source>
</reference>
<dbReference type="EMBL" id="JADPUN010000422">
    <property type="protein sequence ID" value="MBF9135166.1"/>
    <property type="molecule type" value="Genomic_DNA"/>
</dbReference>